<dbReference type="RefSeq" id="WP_194076557.1">
    <property type="nucleotide sequence ID" value="NZ_CP061839.1"/>
</dbReference>
<dbReference type="InterPro" id="IPR019734">
    <property type="entry name" value="TPR_rpt"/>
</dbReference>
<dbReference type="Pfam" id="PF13181">
    <property type="entry name" value="TPR_8"/>
    <property type="match status" value="1"/>
</dbReference>
<feature type="repeat" description="TPR" evidence="3">
    <location>
        <begin position="85"/>
        <end position="118"/>
    </location>
</feature>
<evidence type="ECO:0000313" key="5">
    <source>
        <dbReference type="Proteomes" id="UP000593915"/>
    </source>
</evidence>
<evidence type="ECO:0000256" key="1">
    <source>
        <dbReference type="ARBA" id="ARBA00022737"/>
    </source>
</evidence>
<accession>A0A7S6WPT6</accession>
<reference evidence="4 5" key="1">
    <citation type="submission" date="2020-09" db="EMBL/GenBank/DDBJ databases">
        <title>Characterization of Treponema spp. from bovine digital dermatitis in Korea.</title>
        <authorList>
            <person name="Espiritu H.M."/>
            <person name="Cho Y.I."/>
            <person name="Mamuad L."/>
        </authorList>
    </citation>
    <scope>NUCLEOTIDE SEQUENCE [LARGE SCALE GENOMIC DNA]</scope>
    <source>
        <strain evidence="4 5">KS1</strain>
    </source>
</reference>
<dbReference type="PROSITE" id="PS50005">
    <property type="entry name" value="TPR"/>
    <property type="match status" value="3"/>
</dbReference>
<dbReference type="Proteomes" id="UP000593915">
    <property type="component" value="Chromosome"/>
</dbReference>
<dbReference type="PANTHER" id="PTHR12558">
    <property type="entry name" value="CELL DIVISION CYCLE 16,23,27"/>
    <property type="match status" value="1"/>
</dbReference>
<gene>
    <name evidence="4" type="ORF">IFE08_01425</name>
</gene>
<keyword evidence="2 3" id="KW-0802">TPR repeat</keyword>
<evidence type="ECO:0000256" key="2">
    <source>
        <dbReference type="ARBA" id="ARBA00022803"/>
    </source>
</evidence>
<dbReference type="Gene3D" id="1.25.40.10">
    <property type="entry name" value="Tetratricopeptide repeat domain"/>
    <property type="match status" value="5"/>
</dbReference>
<dbReference type="AlphaFoldDB" id="A0A7S6WPT6"/>
<protein>
    <submittedName>
        <fullName evidence="4">Tetratricopeptide repeat protein</fullName>
    </submittedName>
</protein>
<evidence type="ECO:0000256" key="3">
    <source>
        <dbReference type="PROSITE-ProRule" id="PRU00339"/>
    </source>
</evidence>
<dbReference type="SMART" id="SM00028">
    <property type="entry name" value="TPR"/>
    <property type="match status" value="7"/>
</dbReference>
<sequence length="616" mass="69501">MAKSVHTLIAEAVEAGKKRDYKTSIKILENLAAQGLAETSSPFAAEKNGNPEIYLYLSRSWAAEKNFTRAIAYGRAYIKRCGNDGTGWFFLGRNYILAEQFDKAAYCLEKSLKINPSILETRAMLGLAYLKGKKARLARQVFEQALKYDPGNMKLNNGYLNSLFIEAVNELRNGSLDMASQMFTFVINNKMDGVLPRLYLAHSLKMQGLLSEALLQYEAACKFAPEDASLKWYTAMIKMELGDAAGACEDLAGLGIQIPDDGISGQFFALGAVKKHLESGNYSRAATAARIYIRTFGSDIEIRLLAAEAQRLMGNINTALNHYKCAIEHDPQSPYPHYGILLSLQESFRWEELSSAILRAEAANVCDENEIYYYKIITAAHIDNPPEEVLPHLQSLIQNGRADCAIFNAMGCSYVKLDMPELAVKWYEKALQLNPNDEEAAIGKIACFEALDMEKEAHSQYTSCLKNYSGNIYLRRDFIQFLEKGEKWEEAANQLEILTGQTEGVNFDPELALFRRKAGQYQKAAILYRKMLLAKPEERILLHNLVFCLDKMKQTKTALELLKTARKTFGINADTFLIEGILQMRLKNKEDAIRIFQYIAEKYPQNRHAAEFLKKV</sequence>
<dbReference type="Pfam" id="PF13174">
    <property type="entry name" value="TPR_6"/>
    <property type="match status" value="1"/>
</dbReference>
<name>A0A7S6WPT6_9SPIR</name>
<dbReference type="SUPFAM" id="SSF48452">
    <property type="entry name" value="TPR-like"/>
    <property type="match status" value="3"/>
</dbReference>
<dbReference type="EMBL" id="CP061839">
    <property type="protein sequence ID" value="QOW61103.1"/>
    <property type="molecule type" value="Genomic_DNA"/>
</dbReference>
<feature type="repeat" description="TPR" evidence="3">
    <location>
        <begin position="404"/>
        <end position="437"/>
    </location>
</feature>
<organism evidence="4 5">
    <name type="scientific">Treponema pedis</name>
    <dbReference type="NCBI Taxonomy" id="409322"/>
    <lineage>
        <taxon>Bacteria</taxon>
        <taxon>Pseudomonadati</taxon>
        <taxon>Spirochaetota</taxon>
        <taxon>Spirochaetia</taxon>
        <taxon>Spirochaetales</taxon>
        <taxon>Treponemataceae</taxon>
        <taxon>Treponema</taxon>
    </lineage>
</organism>
<dbReference type="PANTHER" id="PTHR12558:SF13">
    <property type="entry name" value="CELL DIVISION CYCLE PROTEIN 27 HOMOLOG"/>
    <property type="match status" value="1"/>
</dbReference>
<keyword evidence="1" id="KW-0677">Repeat</keyword>
<proteinExistence type="predicted"/>
<evidence type="ECO:0000313" key="4">
    <source>
        <dbReference type="EMBL" id="QOW61103.1"/>
    </source>
</evidence>
<feature type="repeat" description="TPR" evidence="3">
    <location>
        <begin position="119"/>
        <end position="152"/>
    </location>
</feature>
<dbReference type="InterPro" id="IPR013105">
    <property type="entry name" value="TPR_2"/>
</dbReference>
<dbReference type="Pfam" id="PF07719">
    <property type="entry name" value="TPR_2"/>
    <property type="match status" value="2"/>
</dbReference>
<dbReference type="InterPro" id="IPR011990">
    <property type="entry name" value="TPR-like_helical_dom_sf"/>
</dbReference>